<evidence type="ECO:0000256" key="1">
    <source>
        <dbReference type="ARBA" id="ARBA00022670"/>
    </source>
</evidence>
<feature type="chain" id="PRO_5047537060" evidence="3">
    <location>
        <begin position="24"/>
        <end position="318"/>
    </location>
</feature>
<dbReference type="EMBL" id="JBEXAC010000001">
    <property type="protein sequence ID" value="MET6996877.1"/>
    <property type="molecule type" value="Genomic_DNA"/>
</dbReference>
<reference evidence="4 5" key="1">
    <citation type="submission" date="2024-06" db="EMBL/GenBank/DDBJ databases">
        <title>Chitinophaga defluvii sp. nov., isolated from municipal sewage.</title>
        <authorList>
            <person name="Zhang L."/>
        </authorList>
    </citation>
    <scope>NUCLEOTIDE SEQUENCE [LARGE SCALE GENOMIC DNA]</scope>
    <source>
        <strain evidence="4 5">H8</strain>
    </source>
</reference>
<keyword evidence="3" id="KW-0732">Signal</keyword>
<proteinExistence type="predicted"/>
<protein>
    <submittedName>
        <fullName evidence="4">Serine protease</fullName>
    </submittedName>
</protein>
<gene>
    <name evidence="4" type="ORF">ABR189_05840</name>
</gene>
<feature type="signal peptide" evidence="3">
    <location>
        <begin position="1"/>
        <end position="23"/>
    </location>
</feature>
<evidence type="ECO:0000313" key="4">
    <source>
        <dbReference type="EMBL" id="MET6996877.1"/>
    </source>
</evidence>
<organism evidence="4 5">
    <name type="scientific">Chitinophaga defluvii</name>
    <dbReference type="NCBI Taxonomy" id="3163343"/>
    <lineage>
        <taxon>Bacteria</taxon>
        <taxon>Pseudomonadati</taxon>
        <taxon>Bacteroidota</taxon>
        <taxon>Chitinophagia</taxon>
        <taxon>Chitinophagales</taxon>
        <taxon>Chitinophagaceae</taxon>
        <taxon>Chitinophaga</taxon>
    </lineage>
</organism>
<sequence length="318" mass="34718">MMKKRCLLMTSITFLLYASNVNGQAVSAEMYTDYMKFFGALRMETLSGSGAEHKTMMALQDSAALLTDEAPPVGYDIKTLPPGKKILADETIYAQRKHSVFIMGKLKRADTATGRVDFDLTGTAFAIAPDGICVTNYHVLQDIIRKDTTKENRDSIYFIATVDKALYRIEKILAYSQNNDIAVFQVNTNGTKFRPLPLGVPAQVGATVYCISHPLSYFYYFSKGIVARNVRVDGQQAAAGYNPLGSPPIRMEITADYAVGSSGGPILDKYGNLVGIVSSTAAVPANQRDAGNNTTFHQQMVVKDTAPVKALTNLLKKQ</sequence>
<keyword evidence="1 4" id="KW-0645">Protease</keyword>
<dbReference type="RefSeq" id="WP_354659518.1">
    <property type="nucleotide sequence ID" value="NZ_JBEXAC010000001.1"/>
</dbReference>
<name>A0ABV2T2P1_9BACT</name>
<accession>A0ABV2T2P1</accession>
<dbReference type="GO" id="GO:0006508">
    <property type="term" value="P:proteolysis"/>
    <property type="evidence" value="ECO:0007669"/>
    <property type="project" value="UniProtKB-KW"/>
</dbReference>
<dbReference type="Pfam" id="PF13365">
    <property type="entry name" value="Trypsin_2"/>
    <property type="match status" value="1"/>
</dbReference>
<dbReference type="Proteomes" id="UP001549749">
    <property type="component" value="Unassembled WGS sequence"/>
</dbReference>
<dbReference type="Gene3D" id="2.40.10.120">
    <property type="match status" value="1"/>
</dbReference>
<dbReference type="InterPro" id="IPR009003">
    <property type="entry name" value="Peptidase_S1_PA"/>
</dbReference>
<evidence type="ECO:0000256" key="3">
    <source>
        <dbReference type="SAM" id="SignalP"/>
    </source>
</evidence>
<dbReference type="PANTHER" id="PTHR43343">
    <property type="entry name" value="PEPTIDASE S12"/>
    <property type="match status" value="1"/>
</dbReference>
<keyword evidence="2" id="KW-0378">Hydrolase</keyword>
<keyword evidence="5" id="KW-1185">Reference proteome</keyword>
<comment type="caution">
    <text evidence="4">The sequence shown here is derived from an EMBL/GenBank/DDBJ whole genome shotgun (WGS) entry which is preliminary data.</text>
</comment>
<dbReference type="SUPFAM" id="SSF50494">
    <property type="entry name" value="Trypsin-like serine proteases"/>
    <property type="match status" value="1"/>
</dbReference>
<dbReference type="InterPro" id="IPR051201">
    <property type="entry name" value="Chloro_Bact_Ser_Proteases"/>
</dbReference>
<dbReference type="PANTHER" id="PTHR43343:SF3">
    <property type="entry name" value="PROTEASE DO-LIKE 8, CHLOROPLASTIC"/>
    <property type="match status" value="1"/>
</dbReference>
<evidence type="ECO:0000313" key="5">
    <source>
        <dbReference type="Proteomes" id="UP001549749"/>
    </source>
</evidence>
<evidence type="ECO:0000256" key="2">
    <source>
        <dbReference type="ARBA" id="ARBA00022801"/>
    </source>
</evidence>
<dbReference type="GO" id="GO:0008233">
    <property type="term" value="F:peptidase activity"/>
    <property type="evidence" value="ECO:0007669"/>
    <property type="project" value="UniProtKB-KW"/>
</dbReference>